<evidence type="ECO:0008006" key="3">
    <source>
        <dbReference type="Google" id="ProtNLM"/>
    </source>
</evidence>
<dbReference type="OrthoDB" id="3213425at2"/>
<dbReference type="EMBL" id="SMKU01000004">
    <property type="protein sequence ID" value="TDD96819.1"/>
    <property type="molecule type" value="Genomic_DNA"/>
</dbReference>
<dbReference type="Proteomes" id="UP000294513">
    <property type="component" value="Unassembled WGS sequence"/>
</dbReference>
<protein>
    <recommendedName>
        <fullName evidence="3">Transcriptional regulator</fullName>
    </recommendedName>
</protein>
<name>A0A4R5CD40_9ACTN</name>
<evidence type="ECO:0000313" key="1">
    <source>
        <dbReference type="EMBL" id="TDD96819.1"/>
    </source>
</evidence>
<proteinExistence type="predicted"/>
<dbReference type="RefSeq" id="WP_131889037.1">
    <property type="nucleotide sequence ID" value="NZ_SMKU01000004.1"/>
</dbReference>
<dbReference type="AlphaFoldDB" id="A0A4R5CD40"/>
<dbReference type="SUPFAM" id="SSF48452">
    <property type="entry name" value="TPR-like"/>
    <property type="match status" value="1"/>
</dbReference>
<evidence type="ECO:0000313" key="2">
    <source>
        <dbReference type="Proteomes" id="UP000294513"/>
    </source>
</evidence>
<reference evidence="1 2" key="1">
    <citation type="submission" date="2019-03" db="EMBL/GenBank/DDBJ databases">
        <title>Draft genome sequences of novel Actinobacteria.</title>
        <authorList>
            <person name="Sahin N."/>
            <person name="Ay H."/>
            <person name="Saygin H."/>
        </authorList>
    </citation>
    <scope>NUCLEOTIDE SEQUENCE [LARGE SCALE GENOMIC DNA]</scope>
    <source>
        <strain evidence="1 2">H3C3</strain>
    </source>
</reference>
<dbReference type="InterPro" id="IPR011990">
    <property type="entry name" value="TPR-like_helical_dom_sf"/>
</dbReference>
<organism evidence="1 2">
    <name type="scientific">Actinomadura rubrisoli</name>
    <dbReference type="NCBI Taxonomy" id="2530368"/>
    <lineage>
        <taxon>Bacteria</taxon>
        <taxon>Bacillati</taxon>
        <taxon>Actinomycetota</taxon>
        <taxon>Actinomycetes</taxon>
        <taxon>Streptosporangiales</taxon>
        <taxon>Thermomonosporaceae</taxon>
        <taxon>Actinomadura</taxon>
    </lineage>
</organism>
<gene>
    <name evidence="1" type="ORF">E1298_02235</name>
</gene>
<comment type="caution">
    <text evidence="1">The sequence shown here is derived from an EMBL/GenBank/DDBJ whole genome shotgun (WGS) entry which is preliminary data.</text>
</comment>
<keyword evidence="2" id="KW-1185">Reference proteome</keyword>
<accession>A0A4R5CD40</accession>
<dbReference type="Gene3D" id="1.25.40.10">
    <property type="entry name" value="Tetratricopeptide repeat domain"/>
    <property type="match status" value="1"/>
</dbReference>
<sequence length="450" mass="48290">MPATPNDQLRALLAEARLNGAALARAVNQLADENGMSLAYGRAAVSQWLRGSHPRRPVPQLIAEVLSRRLDRTITPDAAGFGNGRIWTGGPLQYWTDDPLKQLAVLAPSASGSHLGLEKLVYSKAALRIPAWAEIAVTAVHDHGGEQKEHVGRAEVAAVAAMADMFAVSDALTGAGPVRPAASGYLATPVVDWLHASAGTRIRPSLYSTAARLTCLCGYLCFDDELHGAAQRYFHVALALAAEAGDPTTYAIGLRVLSMQARRLGHHQEALNLAHAALQTPAPAPPQTQALLHSEAAVAHAATGDRAGAQHHLRTAEVRLECDSRPRIAVGTYHPADHAQQQATAHSLLGERPTAINDLKDSIRRRSAVERRARTIALADLAELQLACGRLDQAIETWHLFMDNCSTVQCGRVRTALRNMRSSLRSHDGYPPARVLLHRTAPTDRPNGGT</sequence>